<dbReference type="HOGENOM" id="CLU_065605_0_0_1"/>
<organism evidence="6 7">
    <name type="scientific">Hypocrea jecorina (strain ATCC 56765 / BCRC 32924 / NRRL 11460 / Rut C-30)</name>
    <name type="common">Trichoderma reesei</name>
    <dbReference type="NCBI Taxonomy" id="1344414"/>
    <lineage>
        <taxon>Eukaryota</taxon>
        <taxon>Fungi</taxon>
        <taxon>Dikarya</taxon>
        <taxon>Ascomycota</taxon>
        <taxon>Pezizomycotina</taxon>
        <taxon>Sordariomycetes</taxon>
        <taxon>Hypocreomycetidae</taxon>
        <taxon>Hypocreales</taxon>
        <taxon>Hypocreaceae</taxon>
        <taxon>Trichoderma</taxon>
    </lineage>
</organism>
<evidence type="ECO:0000256" key="4">
    <source>
        <dbReference type="ARBA" id="ARBA00023242"/>
    </source>
</evidence>
<reference evidence="7" key="1">
    <citation type="journal article" date="2013" name="Ind. Biotechnol.">
        <title>Comparative genomics analysis of Trichoderma reesei strains.</title>
        <authorList>
            <person name="Koike H."/>
            <person name="Aerts A."/>
            <person name="LaButti K."/>
            <person name="Grigoriev I.V."/>
            <person name="Baker S.E."/>
        </authorList>
    </citation>
    <scope>NUCLEOTIDE SEQUENCE [LARGE SCALE GENOMIC DNA]</scope>
    <source>
        <strain evidence="7">ATCC 56765 / BCRC 32924 / NRRL 11460 / Rut C-30</strain>
    </source>
</reference>
<dbReference type="PANTHER" id="PTHR46910:SF3">
    <property type="entry name" value="HALOTOLERANCE PROTEIN 9-RELATED"/>
    <property type="match status" value="1"/>
</dbReference>
<proteinExistence type="predicted"/>
<dbReference type="PROSITE" id="PS50048">
    <property type="entry name" value="ZN2_CY6_FUNGAL_2"/>
    <property type="match status" value="1"/>
</dbReference>
<dbReference type="InterPro" id="IPR001138">
    <property type="entry name" value="Zn2Cys6_DnaBD"/>
</dbReference>
<dbReference type="OrthoDB" id="2574141at2759"/>
<dbReference type="GO" id="GO:0008270">
    <property type="term" value="F:zinc ion binding"/>
    <property type="evidence" value="ECO:0007669"/>
    <property type="project" value="InterPro"/>
</dbReference>
<dbReference type="PANTHER" id="PTHR46910">
    <property type="entry name" value="TRANSCRIPTION FACTOR PDR1"/>
    <property type="match status" value="1"/>
</dbReference>
<name>A0A024SNM8_HYPJR</name>
<evidence type="ECO:0000313" key="7">
    <source>
        <dbReference type="Proteomes" id="UP000024376"/>
    </source>
</evidence>
<dbReference type="PROSITE" id="PS00463">
    <property type="entry name" value="ZN2_CY6_FUNGAL_1"/>
    <property type="match status" value="1"/>
</dbReference>
<dbReference type="Gene3D" id="4.10.240.10">
    <property type="entry name" value="Zn(2)-C6 fungal-type DNA-binding domain"/>
    <property type="match status" value="1"/>
</dbReference>
<accession>A0A024SNM8</accession>
<feature type="domain" description="Zn(2)-C6 fungal-type" evidence="5">
    <location>
        <begin position="6"/>
        <end position="38"/>
    </location>
</feature>
<dbReference type="GO" id="GO:0005634">
    <property type="term" value="C:nucleus"/>
    <property type="evidence" value="ECO:0007669"/>
    <property type="project" value="UniProtKB-SubCell"/>
</dbReference>
<dbReference type="Proteomes" id="UP000024376">
    <property type="component" value="Unassembled WGS sequence"/>
</dbReference>
<dbReference type="SMR" id="A0A024SNM8"/>
<gene>
    <name evidence="6" type="ORF">M419DRAFT_32395</name>
</gene>
<keyword evidence="3" id="KW-0238">DNA-binding</keyword>
<dbReference type="EMBL" id="KI911139">
    <property type="protein sequence ID" value="ETS07156.1"/>
    <property type="molecule type" value="Genomic_DNA"/>
</dbReference>
<dbReference type="InterPro" id="IPR036864">
    <property type="entry name" value="Zn2-C6_fun-type_DNA-bd_sf"/>
</dbReference>
<evidence type="ECO:0000313" key="6">
    <source>
        <dbReference type="EMBL" id="ETS07156.1"/>
    </source>
</evidence>
<dbReference type="Pfam" id="PF00172">
    <property type="entry name" value="Zn_clus"/>
    <property type="match status" value="1"/>
</dbReference>
<dbReference type="SMART" id="SM00066">
    <property type="entry name" value="GAL4"/>
    <property type="match status" value="1"/>
</dbReference>
<dbReference type="GO" id="GO:0003677">
    <property type="term" value="F:DNA binding"/>
    <property type="evidence" value="ECO:0007669"/>
    <property type="project" value="UniProtKB-KW"/>
</dbReference>
<dbReference type="KEGG" id="trr:M419DRAFT_32395"/>
<comment type="subcellular location">
    <subcellularLocation>
        <location evidence="1">Nucleus</location>
    </subcellularLocation>
</comment>
<keyword evidence="4" id="KW-0539">Nucleus</keyword>
<sequence length="341" mass="37725">MDLRQACDRCHDKKLRCPRISGSPCCSRCAKANVACVFSPPSRPFRPHEPLNHSHEHSHSHSHNHNGVGVSFDWLDLMSLEQQQEQQQGQPQHPPPPVQTLSERLAALLCALDRMLQAVPSSLDMHHVSRQQLREYADTVGTGFDLQSTLDSLLHHAQDLASLYSEAVPASFNKRTTAAEADALCAVPDCVHQDRTSLHTTPLPKLDHALLNLVMACHIRLLDVMDTLAEHGRMCAFMVATLPPDYDPKFAVPEIRVGTFVAPTDTAASMLLSVVVELQTVLVARVKDLVAMVDQVKDDARAAREAKVVRLQCGILLERAESTLGEWSRFKDGLVSARLLK</sequence>
<protein>
    <submittedName>
        <fullName evidence="6">Transcription factor</fullName>
    </submittedName>
</protein>
<dbReference type="GO" id="GO:0000981">
    <property type="term" value="F:DNA-binding transcription factor activity, RNA polymerase II-specific"/>
    <property type="evidence" value="ECO:0007669"/>
    <property type="project" value="InterPro"/>
</dbReference>
<keyword evidence="2" id="KW-0479">Metal-binding</keyword>
<evidence type="ECO:0000256" key="3">
    <source>
        <dbReference type="ARBA" id="ARBA00023125"/>
    </source>
</evidence>
<evidence type="ECO:0000259" key="5">
    <source>
        <dbReference type="PROSITE" id="PS50048"/>
    </source>
</evidence>
<dbReference type="AlphaFoldDB" id="A0A024SNM8"/>
<evidence type="ECO:0000256" key="1">
    <source>
        <dbReference type="ARBA" id="ARBA00004123"/>
    </source>
</evidence>
<evidence type="ECO:0000256" key="2">
    <source>
        <dbReference type="ARBA" id="ARBA00022723"/>
    </source>
</evidence>
<dbReference type="SUPFAM" id="SSF57701">
    <property type="entry name" value="Zn2/Cys6 DNA-binding domain"/>
    <property type="match status" value="1"/>
</dbReference>
<dbReference type="CDD" id="cd00067">
    <property type="entry name" value="GAL4"/>
    <property type="match status" value="1"/>
</dbReference>
<dbReference type="InterPro" id="IPR050987">
    <property type="entry name" value="AtrR-like"/>
</dbReference>